<accession>A0ABS4TR56</accession>
<dbReference type="SMART" id="SM00320">
    <property type="entry name" value="WD40"/>
    <property type="match status" value="10"/>
</dbReference>
<feature type="repeat" description="WD" evidence="3">
    <location>
        <begin position="211"/>
        <end position="252"/>
    </location>
</feature>
<dbReference type="PROSITE" id="PS50082">
    <property type="entry name" value="WD_REPEATS_2"/>
    <property type="match status" value="6"/>
</dbReference>
<feature type="repeat" description="WD" evidence="3">
    <location>
        <begin position="169"/>
        <end position="211"/>
    </location>
</feature>
<dbReference type="SUPFAM" id="SSF50978">
    <property type="entry name" value="WD40 repeat-like"/>
    <property type="match status" value="2"/>
</dbReference>
<evidence type="ECO:0000256" key="2">
    <source>
        <dbReference type="ARBA" id="ARBA00022737"/>
    </source>
</evidence>
<dbReference type="EMBL" id="JAGINW010000001">
    <property type="protein sequence ID" value="MBP2326893.1"/>
    <property type="molecule type" value="Genomic_DNA"/>
</dbReference>
<keyword evidence="2" id="KW-0677">Repeat</keyword>
<dbReference type="PANTHER" id="PTHR19879">
    <property type="entry name" value="TRANSCRIPTION INITIATION FACTOR TFIID"/>
    <property type="match status" value="1"/>
</dbReference>
<feature type="repeat" description="WD" evidence="3">
    <location>
        <begin position="540"/>
        <end position="572"/>
    </location>
</feature>
<dbReference type="InterPro" id="IPR019775">
    <property type="entry name" value="WD40_repeat_CS"/>
</dbReference>
<dbReference type="PROSITE" id="PS50294">
    <property type="entry name" value="WD_REPEATS_REGION"/>
    <property type="match status" value="2"/>
</dbReference>
<evidence type="ECO:0000313" key="4">
    <source>
        <dbReference type="EMBL" id="MBP2326893.1"/>
    </source>
</evidence>
<dbReference type="InterPro" id="IPR036322">
    <property type="entry name" value="WD40_repeat_dom_sf"/>
</dbReference>
<dbReference type="PROSITE" id="PS00678">
    <property type="entry name" value="WD_REPEATS_1"/>
    <property type="match status" value="1"/>
</dbReference>
<reference evidence="4 5" key="1">
    <citation type="submission" date="2021-03" db="EMBL/GenBank/DDBJ databases">
        <title>Sequencing the genomes of 1000 actinobacteria strains.</title>
        <authorList>
            <person name="Klenk H.-P."/>
        </authorList>
    </citation>
    <scope>NUCLEOTIDE SEQUENCE [LARGE SCALE GENOMIC DNA]</scope>
    <source>
        <strain evidence="4 5">DSM 46670</strain>
    </source>
</reference>
<evidence type="ECO:0000256" key="1">
    <source>
        <dbReference type="ARBA" id="ARBA00022574"/>
    </source>
</evidence>
<dbReference type="PANTHER" id="PTHR19879:SF9">
    <property type="entry name" value="TRANSCRIPTION INITIATION FACTOR TFIID SUBUNIT 5"/>
    <property type="match status" value="1"/>
</dbReference>
<evidence type="ECO:0000313" key="5">
    <source>
        <dbReference type="Proteomes" id="UP001519332"/>
    </source>
</evidence>
<dbReference type="Gene3D" id="2.130.10.10">
    <property type="entry name" value="YVTN repeat-like/Quinoprotein amine dehydrogenase"/>
    <property type="match status" value="4"/>
</dbReference>
<feature type="repeat" description="WD" evidence="3">
    <location>
        <begin position="616"/>
        <end position="657"/>
    </location>
</feature>
<gene>
    <name evidence="4" type="ORF">JOF56_007278</name>
</gene>
<dbReference type="Proteomes" id="UP001519332">
    <property type="component" value="Unassembled WGS sequence"/>
</dbReference>
<dbReference type="PRINTS" id="PR00320">
    <property type="entry name" value="GPROTEINBRPT"/>
</dbReference>
<evidence type="ECO:0000256" key="3">
    <source>
        <dbReference type="PROSITE-ProRule" id="PRU00221"/>
    </source>
</evidence>
<feature type="repeat" description="WD" evidence="3">
    <location>
        <begin position="127"/>
        <end position="168"/>
    </location>
</feature>
<dbReference type="Pfam" id="PF00400">
    <property type="entry name" value="WD40"/>
    <property type="match status" value="4"/>
</dbReference>
<comment type="caution">
    <text evidence="4">The sequence shown here is derived from an EMBL/GenBank/DDBJ whole genome shotgun (WGS) entry which is preliminary data.</text>
</comment>
<organism evidence="4 5">
    <name type="scientific">Kibdelosporangium banguiense</name>
    <dbReference type="NCBI Taxonomy" id="1365924"/>
    <lineage>
        <taxon>Bacteria</taxon>
        <taxon>Bacillati</taxon>
        <taxon>Actinomycetota</taxon>
        <taxon>Actinomycetes</taxon>
        <taxon>Pseudonocardiales</taxon>
        <taxon>Pseudonocardiaceae</taxon>
        <taxon>Kibdelosporangium</taxon>
    </lineage>
</organism>
<name>A0ABS4TR56_9PSEU</name>
<protein>
    <submittedName>
        <fullName evidence="4">WD40 repeat protein</fullName>
    </submittedName>
</protein>
<dbReference type="InterPro" id="IPR001680">
    <property type="entry name" value="WD40_rpt"/>
</dbReference>
<keyword evidence="5" id="KW-1185">Reference proteome</keyword>
<feature type="repeat" description="WD" evidence="3">
    <location>
        <begin position="259"/>
        <end position="291"/>
    </location>
</feature>
<dbReference type="InterPro" id="IPR015943">
    <property type="entry name" value="WD40/YVTN_repeat-like_dom_sf"/>
</dbReference>
<sequence>MPGITVIAIQQRENADRQQNIALSRQLAVNAQQIAIQDIGQAMRLSLDAYAKAPTTEARSSLLSVASRPTHRLRIPLPSFTNGRIALSRDGRLLAAVTNCCGSRSTLNVVIWDIQNGARPLELAGSGSAAQEIVTTVEFSPDGKQFATGTSDGTIRLWDLPSGTLRGKIAAHVGMVGALTYSPDGSRIASLGREDHLVGLWNTTDHRQVMSWQHGGPRAGLTFSPDGRVLACSGENDNLFLWDVTTGAALPLGLHGAEAVDYSPDGKTIATVNAEGHLAIWDLVTATRRPTPEIGRRINDVAYTSDGQAVVSVDTNGAVRLTDVARGITLTEIATGESNGLHTVTTAADGTIAAAGETAALLWKPAELPYIGGEVSTDLTFGPNGRSILATGQFHTLVSWDVAKPAQPIVEIANADPNADSHQVFSPDGARLARMTPNGQVVVYDVASGTHIAELNVKAGFLQPMAFSPDGRLLAIGGGSTVVWDIGRRHPVTELGSSFSRGLMFSPDGRQLAITGNEAVTVWDVVTNGVVGSLRHNAVAVAYSADRTRLATTGIDGTVKIWDARTLDHLADLTGRQGRLRAATFRPDGRLLATIGETDPDIILWDTATWSAWATLKGHSLPVNAATWGRDGVTLATASKDRTIATWYTDTDQATQHICHTVALHSDNGKPASC</sequence>
<proteinExistence type="predicted"/>
<keyword evidence="1 3" id="KW-0853">WD repeat</keyword>
<dbReference type="InterPro" id="IPR020472">
    <property type="entry name" value="WD40_PAC1"/>
</dbReference>